<sequence length="61" mass="7413">MKVYSNEPFYLSFNIMLMTLYLLQVYWFTFIVRLLIKLIIKGGEVEDTREFSENEVKKKEL</sequence>
<keyword evidence="1" id="KW-1133">Transmembrane helix</keyword>
<evidence type="ECO:0000256" key="1">
    <source>
        <dbReference type="SAM" id="Phobius"/>
    </source>
</evidence>
<organism evidence="2">
    <name type="scientific">Amphimedon queenslandica</name>
    <name type="common">Sponge</name>
    <dbReference type="NCBI Taxonomy" id="400682"/>
    <lineage>
        <taxon>Eukaryota</taxon>
        <taxon>Metazoa</taxon>
        <taxon>Porifera</taxon>
        <taxon>Demospongiae</taxon>
        <taxon>Heteroscleromorpha</taxon>
        <taxon>Haplosclerida</taxon>
        <taxon>Niphatidae</taxon>
        <taxon>Amphimedon</taxon>
    </lineage>
</organism>
<dbReference type="AlphaFoldDB" id="A0A1X7SDN3"/>
<dbReference type="InParanoid" id="A0A1X7SDN3"/>
<name>A0A1X7SDN3_AMPQE</name>
<reference evidence="2" key="1">
    <citation type="submission" date="2017-05" db="UniProtKB">
        <authorList>
            <consortium name="EnsemblMetazoa"/>
        </authorList>
    </citation>
    <scope>IDENTIFICATION</scope>
</reference>
<evidence type="ECO:0000313" key="2">
    <source>
        <dbReference type="EnsemblMetazoa" id="Aqu2.1.00172_001"/>
    </source>
</evidence>
<accession>A0A1X7SDN3</accession>
<feature type="transmembrane region" description="Helical" evidence="1">
    <location>
        <begin position="12"/>
        <end position="36"/>
    </location>
</feature>
<dbReference type="GO" id="GO:0016020">
    <property type="term" value="C:membrane"/>
    <property type="evidence" value="ECO:0007669"/>
    <property type="project" value="GOC"/>
</dbReference>
<evidence type="ECO:0008006" key="3">
    <source>
        <dbReference type="Google" id="ProtNLM"/>
    </source>
</evidence>
<dbReference type="GO" id="GO:0046513">
    <property type="term" value="P:ceramide biosynthetic process"/>
    <property type="evidence" value="ECO:0007669"/>
    <property type="project" value="InterPro"/>
</dbReference>
<dbReference type="PANTHER" id="PTHR12560:SF0">
    <property type="entry name" value="LD18904P"/>
    <property type="match status" value="1"/>
</dbReference>
<proteinExistence type="predicted"/>
<keyword evidence="1" id="KW-0472">Membrane</keyword>
<dbReference type="GO" id="GO:0050291">
    <property type="term" value="F:sphingosine N-acyltransferase activity"/>
    <property type="evidence" value="ECO:0007669"/>
    <property type="project" value="InterPro"/>
</dbReference>
<keyword evidence="1" id="KW-0812">Transmembrane</keyword>
<dbReference type="EnsemblMetazoa" id="Aqu2.1.00172_001">
    <property type="protein sequence ID" value="Aqu2.1.00172_001"/>
    <property type="gene ID" value="Aqu2.1.00172"/>
</dbReference>
<dbReference type="InterPro" id="IPR016439">
    <property type="entry name" value="Lag1/Lac1-like"/>
</dbReference>
<dbReference type="PANTHER" id="PTHR12560">
    <property type="entry name" value="LONGEVITY ASSURANCE FACTOR 1 LAG1"/>
    <property type="match status" value="1"/>
</dbReference>
<protein>
    <recommendedName>
        <fullName evidence="3">TLC domain-containing protein</fullName>
    </recommendedName>
</protein>